<protein>
    <submittedName>
        <fullName evidence="2">GD15811</fullName>
    </submittedName>
</protein>
<accession>B4R558</accession>
<evidence type="ECO:0000313" key="2">
    <source>
        <dbReference type="EMBL" id="EDX17959.1"/>
    </source>
</evidence>
<evidence type="ECO:0000256" key="1">
    <source>
        <dbReference type="SAM" id="MobiDB-lite"/>
    </source>
</evidence>
<dbReference type="Proteomes" id="UP000000304">
    <property type="component" value="Chromosome X"/>
</dbReference>
<organism evidence="2 3">
    <name type="scientific">Drosophila simulans</name>
    <name type="common">Fruit fly</name>
    <dbReference type="NCBI Taxonomy" id="7240"/>
    <lineage>
        <taxon>Eukaryota</taxon>
        <taxon>Metazoa</taxon>
        <taxon>Ecdysozoa</taxon>
        <taxon>Arthropoda</taxon>
        <taxon>Hexapoda</taxon>
        <taxon>Insecta</taxon>
        <taxon>Pterygota</taxon>
        <taxon>Neoptera</taxon>
        <taxon>Endopterygota</taxon>
        <taxon>Diptera</taxon>
        <taxon>Brachycera</taxon>
        <taxon>Muscomorpha</taxon>
        <taxon>Ephydroidea</taxon>
        <taxon>Drosophilidae</taxon>
        <taxon>Drosophila</taxon>
        <taxon>Sophophora</taxon>
    </lineage>
</organism>
<dbReference type="AlphaFoldDB" id="B4R558"/>
<feature type="region of interest" description="Disordered" evidence="1">
    <location>
        <begin position="62"/>
        <end position="110"/>
    </location>
</feature>
<proteinExistence type="predicted"/>
<evidence type="ECO:0000313" key="3">
    <source>
        <dbReference type="Proteomes" id="UP000000304"/>
    </source>
</evidence>
<dbReference type="HOGENOM" id="CLU_2173638_0_0_1"/>
<keyword evidence="3" id="KW-1185">Reference proteome</keyword>
<gene>
    <name evidence="2" type="primary">Dsim\GD15811</name>
    <name evidence="2" type="ORF">Dsim_GD15811</name>
</gene>
<reference evidence="2 3" key="1">
    <citation type="journal article" date="2007" name="Nature">
        <title>Evolution of genes and genomes on the Drosophila phylogeny.</title>
        <authorList>
            <consortium name="Drosophila 12 Genomes Consortium"/>
            <person name="Clark A.G."/>
            <person name="Eisen M.B."/>
            <person name="Smith D.R."/>
            <person name="Bergman C.M."/>
            <person name="Oliver B."/>
            <person name="Markow T.A."/>
            <person name="Kaufman T.C."/>
            <person name="Kellis M."/>
            <person name="Gelbart W."/>
            <person name="Iyer V.N."/>
            <person name="Pollard D.A."/>
            <person name="Sackton T.B."/>
            <person name="Larracuente A.M."/>
            <person name="Singh N.D."/>
            <person name="Abad J.P."/>
            <person name="Abt D.N."/>
            <person name="Adryan B."/>
            <person name="Aguade M."/>
            <person name="Akashi H."/>
            <person name="Anderson W.W."/>
            <person name="Aquadro C.F."/>
            <person name="Ardell D.H."/>
            <person name="Arguello R."/>
            <person name="Artieri C.G."/>
            <person name="Barbash D.A."/>
            <person name="Barker D."/>
            <person name="Barsanti P."/>
            <person name="Batterham P."/>
            <person name="Batzoglou S."/>
            <person name="Begun D."/>
            <person name="Bhutkar A."/>
            <person name="Blanco E."/>
            <person name="Bosak S.A."/>
            <person name="Bradley R.K."/>
            <person name="Brand A.D."/>
            <person name="Brent M.R."/>
            <person name="Brooks A.N."/>
            <person name="Brown R.H."/>
            <person name="Butlin R.K."/>
            <person name="Caggese C."/>
            <person name="Calvi B.R."/>
            <person name="Bernardo de Carvalho A."/>
            <person name="Caspi A."/>
            <person name="Castrezana S."/>
            <person name="Celniker S.E."/>
            <person name="Chang J.L."/>
            <person name="Chapple C."/>
            <person name="Chatterji S."/>
            <person name="Chinwalla A."/>
            <person name="Civetta A."/>
            <person name="Clifton S.W."/>
            <person name="Comeron J.M."/>
            <person name="Costello J.C."/>
            <person name="Coyne J.A."/>
            <person name="Daub J."/>
            <person name="David R.G."/>
            <person name="Delcher A.L."/>
            <person name="Delehaunty K."/>
            <person name="Do C.B."/>
            <person name="Ebling H."/>
            <person name="Edwards K."/>
            <person name="Eickbush T."/>
            <person name="Evans J.D."/>
            <person name="Filipski A."/>
            <person name="Findeiss S."/>
            <person name="Freyhult E."/>
            <person name="Fulton L."/>
            <person name="Fulton R."/>
            <person name="Garcia A.C."/>
            <person name="Gardiner A."/>
            <person name="Garfield D.A."/>
            <person name="Garvin B.E."/>
            <person name="Gibson G."/>
            <person name="Gilbert D."/>
            <person name="Gnerre S."/>
            <person name="Godfrey J."/>
            <person name="Good R."/>
            <person name="Gotea V."/>
            <person name="Gravely B."/>
            <person name="Greenberg A.J."/>
            <person name="Griffiths-Jones S."/>
            <person name="Gross S."/>
            <person name="Guigo R."/>
            <person name="Gustafson E.A."/>
            <person name="Haerty W."/>
            <person name="Hahn M.W."/>
            <person name="Halligan D.L."/>
            <person name="Halpern A.L."/>
            <person name="Halter G.M."/>
            <person name="Han M.V."/>
            <person name="Heger A."/>
            <person name="Hillier L."/>
            <person name="Hinrichs A.S."/>
            <person name="Holmes I."/>
            <person name="Hoskins R.A."/>
            <person name="Hubisz M.J."/>
            <person name="Hultmark D."/>
            <person name="Huntley M.A."/>
            <person name="Jaffe D.B."/>
            <person name="Jagadeeshan S."/>
            <person name="Jeck W.R."/>
            <person name="Johnson J."/>
            <person name="Jones C.D."/>
            <person name="Jordan W.C."/>
            <person name="Karpen G.H."/>
            <person name="Kataoka E."/>
            <person name="Keightley P.D."/>
            <person name="Kheradpour P."/>
            <person name="Kirkness E.F."/>
            <person name="Koerich L.B."/>
            <person name="Kristiansen K."/>
            <person name="Kudrna D."/>
            <person name="Kulathinal R.J."/>
            <person name="Kumar S."/>
            <person name="Kwok R."/>
            <person name="Lander E."/>
            <person name="Langley C.H."/>
            <person name="Lapoint R."/>
            <person name="Lazzaro B.P."/>
            <person name="Lee S.J."/>
            <person name="Levesque L."/>
            <person name="Li R."/>
            <person name="Lin C.F."/>
            <person name="Lin M.F."/>
            <person name="Lindblad-Toh K."/>
            <person name="Llopart A."/>
            <person name="Long M."/>
            <person name="Low L."/>
            <person name="Lozovsky E."/>
            <person name="Lu J."/>
            <person name="Luo M."/>
            <person name="Machado C.A."/>
            <person name="Makalowski W."/>
            <person name="Marzo M."/>
            <person name="Matsuda M."/>
            <person name="Matzkin L."/>
            <person name="McAllister B."/>
            <person name="McBride C.S."/>
            <person name="McKernan B."/>
            <person name="McKernan K."/>
            <person name="Mendez-Lago M."/>
            <person name="Minx P."/>
            <person name="Mollenhauer M.U."/>
            <person name="Montooth K."/>
            <person name="Mount S.M."/>
            <person name="Mu X."/>
            <person name="Myers E."/>
            <person name="Negre B."/>
            <person name="Newfeld S."/>
            <person name="Nielsen R."/>
            <person name="Noor M.A."/>
            <person name="O'Grady P."/>
            <person name="Pachter L."/>
            <person name="Papaceit M."/>
            <person name="Parisi M.J."/>
            <person name="Parisi M."/>
            <person name="Parts L."/>
            <person name="Pedersen J.S."/>
            <person name="Pesole G."/>
            <person name="Phillippy A.M."/>
            <person name="Ponting C.P."/>
            <person name="Pop M."/>
            <person name="Porcelli D."/>
            <person name="Powell J.R."/>
            <person name="Prohaska S."/>
            <person name="Pruitt K."/>
            <person name="Puig M."/>
            <person name="Quesneville H."/>
            <person name="Ram K.R."/>
            <person name="Rand D."/>
            <person name="Rasmussen M.D."/>
            <person name="Reed L.K."/>
            <person name="Reenan R."/>
            <person name="Reily A."/>
            <person name="Remington K.A."/>
            <person name="Rieger T.T."/>
            <person name="Ritchie M.G."/>
            <person name="Robin C."/>
            <person name="Rogers Y.H."/>
            <person name="Rohde C."/>
            <person name="Rozas J."/>
            <person name="Rubenfield M.J."/>
            <person name="Ruiz A."/>
            <person name="Russo S."/>
            <person name="Salzberg S.L."/>
            <person name="Sanchez-Gracia A."/>
            <person name="Saranga D.J."/>
            <person name="Sato H."/>
            <person name="Schaeffer S.W."/>
            <person name="Schatz M.C."/>
            <person name="Schlenke T."/>
            <person name="Schwartz R."/>
            <person name="Segarra C."/>
            <person name="Singh R.S."/>
            <person name="Sirot L."/>
            <person name="Sirota M."/>
            <person name="Sisneros N.B."/>
            <person name="Smith C.D."/>
            <person name="Smith T.F."/>
            <person name="Spieth J."/>
            <person name="Stage D.E."/>
            <person name="Stark A."/>
            <person name="Stephan W."/>
            <person name="Strausberg R.L."/>
            <person name="Strempel S."/>
            <person name="Sturgill D."/>
            <person name="Sutton G."/>
            <person name="Sutton G.G."/>
            <person name="Tao W."/>
            <person name="Teichmann S."/>
            <person name="Tobari Y.N."/>
            <person name="Tomimura Y."/>
            <person name="Tsolas J.M."/>
            <person name="Valente V.L."/>
            <person name="Venter E."/>
            <person name="Venter J.C."/>
            <person name="Vicario S."/>
            <person name="Vieira F.G."/>
            <person name="Vilella A.J."/>
            <person name="Villasante A."/>
            <person name="Walenz B."/>
            <person name="Wang J."/>
            <person name="Wasserman M."/>
            <person name="Watts T."/>
            <person name="Wilson D."/>
            <person name="Wilson R.K."/>
            <person name="Wing R.A."/>
            <person name="Wolfner M.F."/>
            <person name="Wong A."/>
            <person name="Wong G.K."/>
            <person name="Wu C.I."/>
            <person name="Wu G."/>
            <person name="Yamamoto D."/>
            <person name="Yang H.P."/>
            <person name="Yang S.P."/>
            <person name="Yorke J.A."/>
            <person name="Yoshida K."/>
            <person name="Zdobnov E."/>
            <person name="Zhang P."/>
            <person name="Zhang Y."/>
            <person name="Zimin A.V."/>
            <person name="Baldwin J."/>
            <person name="Abdouelleil A."/>
            <person name="Abdulkadir J."/>
            <person name="Abebe A."/>
            <person name="Abera B."/>
            <person name="Abreu J."/>
            <person name="Acer S.C."/>
            <person name="Aftuck L."/>
            <person name="Alexander A."/>
            <person name="An P."/>
            <person name="Anderson E."/>
            <person name="Anderson S."/>
            <person name="Arachi H."/>
            <person name="Azer M."/>
            <person name="Bachantsang P."/>
            <person name="Barry A."/>
            <person name="Bayul T."/>
            <person name="Berlin A."/>
            <person name="Bessette D."/>
            <person name="Bloom T."/>
            <person name="Blye J."/>
            <person name="Boguslavskiy L."/>
            <person name="Bonnet C."/>
            <person name="Boukhgalter B."/>
            <person name="Bourzgui I."/>
            <person name="Brown A."/>
            <person name="Cahill P."/>
            <person name="Channer S."/>
            <person name="Cheshatsang Y."/>
            <person name="Chuda L."/>
            <person name="Citroen M."/>
            <person name="Collymore A."/>
            <person name="Cooke P."/>
            <person name="Costello M."/>
            <person name="D'Aco K."/>
            <person name="Daza R."/>
            <person name="De Haan G."/>
            <person name="DeGray S."/>
            <person name="DeMaso C."/>
            <person name="Dhargay N."/>
            <person name="Dooley K."/>
            <person name="Dooley E."/>
            <person name="Doricent M."/>
            <person name="Dorje P."/>
            <person name="Dorjee K."/>
            <person name="Dupes A."/>
            <person name="Elong R."/>
            <person name="Falk J."/>
            <person name="Farina A."/>
            <person name="Faro S."/>
            <person name="Ferguson D."/>
            <person name="Fisher S."/>
            <person name="Foley C.D."/>
            <person name="Franke A."/>
            <person name="Friedrich D."/>
            <person name="Gadbois L."/>
            <person name="Gearin G."/>
            <person name="Gearin C.R."/>
            <person name="Giannoukos G."/>
            <person name="Goode T."/>
            <person name="Graham J."/>
            <person name="Grandbois E."/>
            <person name="Grewal S."/>
            <person name="Gyaltsen K."/>
            <person name="Hafez N."/>
            <person name="Hagos B."/>
            <person name="Hall J."/>
            <person name="Henson C."/>
            <person name="Hollinger A."/>
            <person name="Honan T."/>
            <person name="Huard M.D."/>
            <person name="Hughes L."/>
            <person name="Hurhula B."/>
            <person name="Husby M.E."/>
            <person name="Kamat A."/>
            <person name="Kanga B."/>
            <person name="Kashin S."/>
            <person name="Khazanovich D."/>
            <person name="Kisner P."/>
            <person name="Lance K."/>
            <person name="Lara M."/>
            <person name="Lee W."/>
            <person name="Lennon N."/>
            <person name="Letendre F."/>
            <person name="LeVine R."/>
            <person name="Lipovsky A."/>
            <person name="Liu X."/>
            <person name="Liu J."/>
            <person name="Liu S."/>
            <person name="Lokyitsang T."/>
            <person name="Lokyitsang Y."/>
            <person name="Lubonja R."/>
            <person name="Lui A."/>
            <person name="MacDonald P."/>
            <person name="Magnisalis V."/>
            <person name="Maru K."/>
            <person name="Matthews C."/>
            <person name="McCusker W."/>
            <person name="McDonough S."/>
            <person name="Mehta T."/>
            <person name="Meldrim J."/>
            <person name="Meneus L."/>
            <person name="Mihai O."/>
            <person name="Mihalev A."/>
            <person name="Mihova T."/>
            <person name="Mittelman R."/>
            <person name="Mlenga V."/>
            <person name="Montmayeur A."/>
            <person name="Mulrain L."/>
            <person name="Navidi A."/>
            <person name="Naylor J."/>
            <person name="Negash T."/>
            <person name="Nguyen T."/>
            <person name="Nguyen N."/>
            <person name="Nicol R."/>
            <person name="Norbu C."/>
            <person name="Norbu N."/>
            <person name="Novod N."/>
            <person name="O'Neill B."/>
            <person name="Osman S."/>
            <person name="Markiewicz E."/>
            <person name="Oyono O.L."/>
            <person name="Patti C."/>
            <person name="Phunkhang P."/>
            <person name="Pierre F."/>
            <person name="Priest M."/>
            <person name="Raghuraman S."/>
            <person name="Rege F."/>
            <person name="Reyes R."/>
            <person name="Rise C."/>
            <person name="Rogov P."/>
            <person name="Ross K."/>
            <person name="Ryan E."/>
            <person name="Settipalli S."/>
            <person name="Shea T."/>
            <person name="Sherpa N."/>
            <person name="Shi L."/>
            <person name="Shih D."/>
            <person name="Sparrow T."/>
            <person name="Spaulding J."/>
            <person name="Stalker J."/>
            <person name="Stange-Thomann N."/>
            <person name="Stavropoulos S."/>
            <person name="Stone C."/>
            <person name="Strader C."/>
            <person name="Tesfaye S."/>
            <person name="Thomson T."/>
            <person name="Thoulutsang Y."/>
            <person name="Thoulutsang D."/>
            <person name="Topham K."/>
            <person name="Topping I."/>
            <person name="Tsamla T."/>
            <person name="Vassiliev H."/>
            <person name="Vo A."/>
            <person name="Wangchuk T."/>
            <person name="Wangdi T."/>
            <person name="Weiand M."/>
            <person name="Wilkinson J."/>
            <person name="Wilson A."/>
            <person name="Yadav S."/>
            <person name="Young G."/>
            <person name="Yu Q."/>
            <person name="Zembek L."/>
            <person name="Zhong D."/>
            <person name="Zimmer A."/>
            <person name="Zwirko Z."/>
            <person name="Jaffe D.B."/>
            <person name="Alvarez P."/>
            <person name="Brockman W."/>
            <person name="Butler J."/>
            <person name="Chin C."/>
            <person name="Gnerre S."/>
            <person name="Grabherr M."/>
            <person name="Kleber M."/>
            <person name="Mauceli E."/>
            <person name="MacCallum I."/>
        </authorList>
    </citation>
    <scope>NUCLEOTIDE SEQUENCE [LARGE SCALE GENOMIC DNA]</scope>
    <source>
        <strain evidence="3">white501</strain>
    </source>
</reference>
<sequence length="110" mass="12184">MAVGRTPTSSWCERERSNNLRWKAGETLTKVSGRETLGEFMLTQYTGKKNMQTRAKLELRLKVGPTKPDPSRPDQNSAGQDAGGGLTRTDEEELEEHGGAWEEELPSAAH</sequence>
<feature type="compositionally biased region" description="Acidic residues" evidence="1">
    <location>
        <begin position="90"/>
        <end position="110"/>
    </location>
</feature>
<dbReference type="EMBL" id="CM000366">
    <property type="protein sequence ID" value="EDX17959.1"/>
    <property type="molecule type" value="Genomic_DNA"/>
</dbReference>
<name>B4R558_DROSI</name>